<dbReference type="EMBL" id="AZCK01000009">
    <property type="protein sequence ID" value="KRK23321.1"/>
    <property type="molecule type" value="Genomic_DNA"/>
</dbReference>
<keyword evidence="5" id="KW-0677">Repeat</keyword>
<feature type="transmembrane region" description="Helical" evidence="8">
    <location>
        <begin position="724"/>
        <end position="744"/>
    </location>
</feature>
<dbReference type="Pfam" id="PF17966">
    <property type="entry name" value="Muc_B2"/>
    <property type="match status" value="1"/>
</dbReference>
<dbReference type="InterPro" id="IPR019931">
    <property type="entry name" value="LPXTG_anchor"/>
</dbReference>
<dbReference type="GeneID" id="66349469"/>
<proteinExistence type="predicted"/>
<dbReference type="PANTHER" id="PTHR24366:SF96">
    <property type="entry name" value="LEUCINE RICH REPEAT CONTAINING 53"/>
    <property type="match status" value="1"/>
</dbReference>
<dbReference type="PROSITE" id="PS51450">
    <property type="entry name" value="LRR"/>
    <property type="match status" value="4"/>
</dbReference>
<dbReference type="NCBIfam" id="TIGR01167">
    <property type="entry name" value="LPXTG_anchor"/>
    <property type="match status" value="1"/>
</dbReference>
<keyword evidence="1" id="KW-0134">Cell wall</keyword>
<reference evidence="11 12" key="1">
    <citation type="journal article" date="2015" name="Genome Announc.">
        <title>Expanding the biotechnology potential of lactobacilli through comparative genomics of 213 strains and associated genera.</title>
        <authorList>
            <person name="Sun Z."/>
            <person name="Harris H.M."/>
            <person name="McCann A."/>
            <person name="Guo C."/>
            <person name="Argimon S."/>
            <person name="Zhang W."/>
            <person name="Yang X."/>
            <person name="Jeffery I.B."/>
            <person name="Cooney J.C."/>
            <person name="Kagawa T.F."/>
            <person name="Liu W."/>
            <person name="Song Y."/>
            <person name="Salvetti E."/>
            <person name="Wrobel A."/>
            <person name="Rasinkangas P."/>
            <person name="Parkhill J."/>
            <person name="Rea M.C."/>
            <person name="O'Sullivan O."/>
            <person name="Ritari J."/>
            <person name="Douillard F.P."/>
            <person name="Paul Ross R."/>
            <person name="Yang R."/>
            <person name="Briner A.E."/>
            <person name="Felis G.E."/>
            <person name="de Vos W.M."/>
            <person name="Barrangou R."/>
            <person name="Klaenhammer T.R."/>
            <person name="Caufield P.W."/>
            <person name="Cui Y."/>
            <person name="Zhang H."/>
            <person name="O'Toole P.W."/>
        </authorList>
    </citation>
    <scope>NUCLEOTIDE SEQUENCE [LARGE SCALE GENOMIC DNA]</scope>
    <source>
        <strain evidence="11 12">DSM 12361</strain>
    </source>
</reference>
<accession>A0A0R1FNG3</accession>
<evidence type="ECO:0000256" key="1">
    <source>
        <dbReference type="ARBA" id="ARBA00022512"/>
    </source>
</evidence>
<evidence type="ECO:0000256" key="3">
    <source>
        <dbReference type="ARBA" id="ARBA00022614"/>
    </source>
</evidence>
<sequence length="749" mass="80066">MKKNSIKTAILFSTLVFGTVQANALVHQNETFSVVAHAESDTSTTNINQIKDSTIKNILLTSVNNQENKGYQNASEITNDDLQNLTSINYTGNGSDKILSLDNFNINSLPNIKSINITNVDMSSIKDLSPFTQWNKISSISLSGNNISSEQLNTLGKWSANDLTNLNLSNNNISKLAFLKNISMPNIKSIDINHNQVDDFTPVVSQDWTKLTDLNVGFNNIEDISPIATVNWPSLQNLNVENNKISDISVISSANWPNLQYLDADNNNISNINAFADTNWTNLQTISASGNKIQNVNALAGKSSKFNNLNIFKVSNNEINDISWMNGYRFSYKSIATDQKVNDNQVIIKPENGQSVLVPITIKDVTLGNSINSSYLVSDDDNGANLEASNISDPNATIIGNDGQPFKLVQSSQTVSNSYSNGIKGINLKYDGSNTSTVTFNFASNFGINQNTYFTGLYTLKVNWATANTQSKNVKVTVNYVDQNGNPISKPETKTVNFTETGKKVDATGEQIWNNDWKATGDTNYSFSSPSVDGYKLADESQQTINGNVNSDSGDINETVVYKATQSESNSDSNSNSSASSSSSAQSSSSSSENQSSSAQSSASSSVAQSSSAQSSASSSESQNSSAQSSASSSVAQSSSAQSSVAGSHSNNAGNPTSKKSSTNTTPSSKSSSNHGNNAGNPNRTVTIKHVDPAVPGNNNKASHHDAESKNKLPQTGDKTEQNVLISLGAVAIATALGLAAFALRRKNK</sequence>
<evidence type="ECO:0000313" key="12">
    <source>
        <dbReference type="Proteomes" id="UP000051794"/>
    </source>
</evidence>
<feature type="compositionally biased region" description="Low complexity" evidence="7">
    <location>
        <begin position="654"/>
        <end position="683"/>
    </location>
</feature>
<evidence type="ECO:0000256" key="5">
    <source>
        <dbReference type="ARBA" id="ARBA00022737"/>
    </source>
</evidence>
<evidence type="ECO:0000256" key="9">
    <source>
        <dbReference type="SAM" id="SignalP"/>
    </source>
</evidence>
<evidence type="ECO:0000256" key="2">
    <source>
        <dbReference type="ARBA" id="ARBA00022525"/>
    </source>
</evidence>
<evidence type="ECO:0000259" key="10">
    <source>
        <dbReference type="PROSITE" id="PS50847"/>
    </source>
</evidence>
<dbReference type="Gene3D" id="2.60.40.4300">
    <property type="match status" value="1"/>
</dbReference>
<keyword evidence="2" id="KW-0964">Secreted</keyword>
<evidence type="ECO:0000256" key="4">
    <source>
        <dbReference type="ARBA" id="ARBA00022729"/>
    </source>
</evidence>
<dbReference type="PANTHER" id="PTHR24366">
    <property type="entry name" value="IG(IMMUNOGLOBULIN) AND LRR(LEUCINE RICH REPEAT) DOMAINS"/>
    <property type="match status" value="1"/>
</dbReference>
<keyword evidence="8" id="KW-1133">Transmembrane helix</keyword>
<dbReference type="PATRIC" id="fig|1423768.3.peg.1251"/>
<comment type="caution">
    <text evidence="11">The sequence shown here is derived from an EMBL/GenBank/DDBJ whole genome shotgun (WGS) entry which is preliminary data.</text>
</comment>
<dbReference type="Pfam" id="PF00746">
    <property type="entry name" value="Gram_pos_anchor"/>
    <property type="match status" value="1"/>
</dbReference>
<dbReference type="Proteomes" id="UP000051794">
    <property type="component" value="Unassembled WGS sequence"/>
</dbReference>
<dbReference type="Pfam" id="PF12799">
    <property type="entry name" value="LRR_4"/>
    <property type="match status" value="1"/>
</dbReference>
<protein>
    <recommendedName>
        <fullName evidence="10">Gram-positive cocci surface proteins LPxTG domain-containing protein</fullName>
    </recommendedName>
</protein>
<keyword evidence="3" id="KW-0433">Leucine-rich repeat</keyword>
<organism evidence="11 12">
    <name type="scientific">Apilactobacillus kunkeei DSM 12361 = ATCC 700308</name>
    <dbReference type="NCBI Taxonomy" id="1423768"/>
    <lineage>
        <taxon>Bacteria</taxon>
        <taxon>Bacillati</taxon>
        <taxon>Bacillota</taxon>
        <taxon>Bacilli</taxon>
        <taxon>Lactobacillales</taxon>
        <taxon>Lactobacillaceae</taxon>
        <taxon>Apilactobacillus</taxon>
    </lineage>
</organism>
<evidence type="ECO:0000256" key="8">
    <source>
        <dbReference type="SAM" id="Phobius"/>
    </source>
</evidence>
<feature type="region of interest" description="Disordered" evidence="7">
    <location>
        <begin position="564"/>
        <end position="718"/>
    </location>
</feature>
<keyword evidence="4 9" id="KW-0732">Signal</keyword>
<dbReference type="SUPFAM" id="SSF52058">
    <property type="entry name" value="L domain-like"/>
    <property type="match status" value="1"/>
</dbReference>
<evidence type="ECO:0000313" key="11">
    <source>
        <dbReference type="EMBL" id="KRK23321.1"/>
    </source>
</evidence>
<dbReference type="InterPro" id="IPR032675">
    <property type="entry name" value="LRR_dom_sf"/>
</dbReference>
<dbReference type="Gene3D" id="3.80.10.10">
    <property type="entry name" value="Ribonuclease Inhibitor"/>
    <property type="match status" value="1"/>
</dbReference>
<dbReference type="InterPro" id="IPR025875">
    <property type="entry name" value="Leu-rich_rpt_4"/>
</dbReference>
<dbReference type="Pfam" id="PF13855">
    <property type="entry name" value="LRR_8"/>
    <property type="match status" value="1"/>
</dbReference>
<dbReference type="InterPro" id="IPR001611">
    <property type="entry name" value="Leu-rich_rpt"/>
</dbReference>
<name>A0A0R1FNG3_9LACO</name>
<keyword evidence="8" id="KW-0472">Membrane</keyword>
<evidence type="ECO:0000256" key="6">
    <source>
        <dbReference type="ARBA" id="ARBA00023088"/>
    </source>
</evidence>
<keyword evidence="6" id="KW-0572">Peptidoglycan-anchor</keyword>
<gene>
    <name evidence="11" type="ORF">FD43_GL001310</name>
</gene>
<dbReference type="RefSeq" id="WP_054450774.1">
    <property type="nucleotide sequence ID" value="NZ_AZCK01000009.1"/>
</dbReference>
<evidence type="ECO:0000256" key="7">
    <source>
        <dbReference type="SAM" id="MobiDB-lite"/>
    </source>
</evidence>
<feature type="signal peptide" evidence="9">
    <location>
        <begin position="1"/>
        <end position="22"/>
    </location>
</feature>
<feature type="compositionally biased region" description="Low complexity" evidence="7">
    <location>
        <begin position="566"/>
        <end position="646"/>
    </location>
</feature>
<feature type="domain" description="Gram-positive cocci surface proteins LPxTG" evidence="10">
    <location>
        <begin position="713"/>
        <end position="749"/>
    </location>
</feature>
<dbReference type="InterPro" id="IPR041495">
    <property type="entry name" value="Mub_B2"/>
</dbReference>
<keyword evidence="8" id="KW-0812">Transmembrane</keyword>
<dbReference type="PROSITE" id="PS50847">
    <property type="entry name" value="GRAM_POS_ANCHORING"/>
    <property type="match status" value="1"/>
</dbReference>
<feature type="chain" id="PRO_5038376253" description="Gram-positive cocci surface proteins LPxTG domain-containing protein" evidence="9">
    <location>
        <begin position="23"/>
        <end position="749"/>
    </location>
</feature>
<dbReference type="AlphaFoldDB" id="A0A0R1FNG3"/>